<keyword evidence="3" id="KW-0862">Zinc</keyword>
<dbReference type="SUPFAM" id="SSF51316">
    <property type="entry name" value="Mss4-like"/>
    <property type="match status" value="1"/>
</dbReference>
<sequence length="163" mass="17724">MARGAQVTAGTFHSGGCQCGAVRYRAAGELGYPHICHCRMCQKAAGNYFLPLGAVMRTDFTLTRGTPKWFCSSDLVRRGFCGDCGTPLFYDIPGAVSVNVTLGSLDDPDAVRPVMQSNTGRKMNWLHALDTLPIEPAALSSEREDAISASNRQHPDHDTNHWP</sequence>
<feature type="compositionally biased region" description="Basic and acidic residues" evidence="5">
    <location>
        <begin position="153"/>
        <end position="163"/>
    </location>
</feature>
<comment type="similarity">
    <text evidence="1">Belongs to the Gfa family.</text>
</comment>
<dbReference type="GO" id="GO:0016846">
    <property type="term" value="F:carbon-sulfur lyase activity"/>
    <property type="evidence" value="ECO:0007669"/>
    <property type="project" value="InterPro"/>
</dbReference>
<evidence type="ECO:0000256" key="2">
    <source>
        <dbReference type="ARBA" id="ARBA00022723"/>
    </source>
</evidence>
<evidence type="ECO:0000313" key="7">
    <source>
        <dbReference type="EMBL" id="APO74136.1"/>
    </source>
</evidence>
<reference evidence="7 8" key="1">
    <citation type="submission" date="2016-09" db="EMBL/GenBank/DDBJ databases">
        <title>The complete genome sequences of Rhizobium gallicum, symbiovars gallicum and phaseoli, symbionts associated to common bean (Phaseolus vulgaris).</title>
        <authorList>
            <person name="Bustos P."/>
            <person name="Santamaria R.I."/>
            <person name="Perez-Carrascal O.M."/>
            <person name="Juarez S."/>
            <person name="Lozano L."/>
            <person name="Martinez-Flores I."/>
            <person name="Martinez-Romero E."/>
            <person name="Cevallos M."/>
            <person name="Romero D."/>
            <person name="Davila G."/>
            <person name="Gonzalez V."/>
        </authorList>
    </citation>
    <scope>NUCLEOTIDE SEQUENCE [LARGE SCALE GENOMIC DNA]</scope>
    <source>
        <strain evidence="7 8">8C-3</strain>
    </source>
</reference>
<dbReference type="AlphaFoldDB" id="A0A1L5P217"/>
<dbReference type="GO" id="GO:0046872">
    <property type="term" value="F:metal ion binding"/>
    <property type="evidence" value="ECO:0007669"/>
    <property type="project" value="UniProtKB-KW"/>
</dbReference>
<evidence type="ECO:0000256" key="1">
    <source>
        <dbReference type="ARBA" id="ARBA00005495"/>
    </source>
</evidence>
<protein>
    <submittedName>
        <fullName evidence="7">GFA family glutathione-dependent formaldehyde-activating protein</fullName>
    </submittedName>
</protein>
<name>A0A1L5P217_RHIET</name>
<gene>
    <name evidence="7" type="ORF">AM571_CH01300</name>
</gene>
<keyword evidence="2" id="KW-0479">Metal-binding</keyword>
<dbReference type="Gene3D" id="3.90.1590.10">
    <property type="entry name" value="glutathione-dependent formaldehyde- activating enzyme (gfa)"/>
    <property type="match status" value="1"/>
</dbReference>
<evidence type="ECO:0000259" key="6">
    <source>
        <dbReference type="PROSITE" id="PS51891"/>
    </source>
</evidence>
<dbReference type="PANTHER" id="PTHR33337:SF40">
    <property type="entry name" value="CENP-V_GFA DOMAIN-CONTAINING PROTEIN-RELATED"/>
    <property type="match status" value="1"/>
</dbReference>
<evidence type="ECO:0000256" key="5">
    <source>
        <dbReference type="SAM" id="MobiDB-lite"/>
    </source>
</evidence>
<evidence type="ECO:0000313" key="8">
    <source>
        <dbReference type="Proteomes" id="UP000185109"/>
    </source>
</evidence>
<evidence type="ECO:0000256" key="4">
    <source>
        <dbReference type="ARBA" id="ARBA00023239"/>
    </source>
</evidence>
<dbReference type="Pfam" id="PF04828">
    <property type="entry name" value="GFA"/>
    <property type="match status" value="1"/>
</dbReference>
<dbReference type="EMBL" id="CP017241">
    <property type="protein sequence ID" value="APO74136.1"/>
    <property type="molecule type" value="Genomic_DNA"/>
</dbReference>
<dbReference type="InterPro" id="IPR011057">
    <property type="entry name" value="Mss4-like_sf"/>
</dbReference>
<organism evidence="7 8">
    <name type="scientific">Rhizobium etli 8C-3</name>
    <dbReference type="NCBI Taxonomy" id="538025"/>
    <lineage>
        <taxon>Bacteria</taxon>
        <taxon>Pseudomonadati</taxon>
        <taxon>Pseudomonadota</taxon>
        <taxon>Alphaproteobacteria</taxon>
        <taxon>Hyphomicrobiales</taxon>
        <taxon>Rhizobiaceae</taxon>
        <taxon>Rhizobium/Agrobacterium group</taxon>
        <taxon>Rhizobium</taxon>
    </lineage>
</organism>
<feature type="region of interest" description="Disordered" evidence="5">
    <location>
        <begin position="142"/>
        <end position="163"/>
    </location>
</feature>
<evidence type="ECO:0000256" key="3">
    <source>
        <dbReference type="ARBA" id="ARBA00022833"/>
    </source>
</evidence>
<keyword evidence="4" id="KW-0456">Lyase</keyword>
<dbReference type="PANTHER" id="PTHR33337">
    <property type="entry name" value="GFA DOMAIN-CONTAINING PROTEIN"/>
    <property type="match status" value="1"/>
</dbReference>
<accession>A0A1L5P217</accession>
<dbReference type="RefSeq" id="WP_155774416.1">
    <property type="nucleotide sequence ID" value="NZ_CP017241.1"/>
</dbReference>
<feature type="domain" description="CENP-V/GFA" evidence="6">
    <location>
        <begin position="13"/>
        <end position="135"/>
    </location>
</feature>
<dbReference type="PROSITE" id="PS51891">
    <property type="entry name" value="CENP_V_GFA"/>
    <property type="match status" value="1"/>
</dbReference>
<proteinExistence type="inferred from homology"/>
<dbReference type="InterPro" id="IPR006913">
    <property type="entry name" value="CENP-V/GFA"/>
</dbReference>
<dbReference type="Proteomes" id="UP000185109">
    <property type="component" value="Chromosome"/>
</dbReference>